<dbReference type="Gene3D" id="3.20.20.70">
    <property type="entry name" value="Aldolase class I"/>
    <property type="match status" value="1"/>
</dbReference>
<dbReference type="PANTHER" id="PTHR43303:SF4">
    <property type="entry name" value="NADPH DEHYDROGENASE C23G7.10C-RELATED"/>
    <property type="match status" value="1"/>
</dbReference>
<evidence type="ECO:0000256" key="4">
    <source>
        <dbReference type="ARBA" id="ARBA00022857"/>
    </source>
</evidence>
<dbReference type="EMBL" id="CAFBMC010000124">
    <property type="protein sequence ID" value="CAB4911047.1"/>
    <property type="molecule type" value="Genomic_DNA"/>
</dbReference>
<dbReference type="InterPro" id="IPR013785">
    <property type="entry name" value="Aldolase_TIM"/>
</dbReference>
<keyword evidence="5" id="KW-0560">Oxidoreductase</keyword>
<evidence type="ECO:0000256" key="3">
    <source>
        <dbReference type="ARBA" id="ARBA00022643"/>
    </source>
</evidence>
<name>A0A6J7GRF9_9ZZZZ</name>
<evidence type="ECO:0000313" key="7">
    <source>
        <dbReference type="EMBL" id="CAB4911047.1"/>
    </source>
</evidence>
<evidence type="ECO:0000256" key="1">
    <source>
        <dbReference type="ARBA" id="ARBA00001917"/>
    </source>
</evidence>
<dbReference type="InterPro" id="IPR044152">
    <property type="entry name" value="YqjM-like"/>
</dbReference>
<feature type="domain" description="NADH:flavin oxidoreductase/NADH oxidase N-terminal" evidence="6">
    <location>
        <begin position="4"/>
        <end position="338"/>
    </location>
</feature>
<sequence>MSLLFTPLEIRGRTFNNRIWLAPMSQYCSPDGVVSDWHLAHLGGFAIGRVGLVMTEGTAMLPTGRLTPLCPGLWNDEQEHAWKRITDFVHSQGTLMGIQLCHAGRKASVAPPTAGAGPIPHEHGGWQTVAPSAVSFDELPEPRAMTNEDLEEVLQAHVASAHRAITANFDVLEVHAAHGTLLHQFLSPLSNRRTDEYGGTLENRMRYPLAVLTAVRNAWPQDRPMFVRISATDWVNGGWTIQESIILSDELRAVGIDLIDVSSGGSHPTAPIPDDVNYQISLAEQLKAASPGFTAAGGRITDSAQAEAVIQSGKADAVFLGRQLLRDPHWPLRAAKELSFKIRWPNEYRLAARWE</sequence>
<evidence type="ECO:0000256" key="2">
    <source>
        <dbReference type="ARBA" id="ARBA00022630"/>
    </source>
</evidence>
<dbReference type="PANTHER" id="PTHR43303">
    <property type="entry name" value="NADPH DEHYDROGENASE C23G7.10C-RELATED"/>
    <property type="match status" value="1"/>
</dbReference>
<protein>
    <submittedName>
        <fullName evidence="7">Unannotated protein</fullName>
    </submittedName>
</protein>
<keyword evidence="3" id="KW-0288">FMN</keyword>
<evidence type="ECO:0000313" key="8">
    <source>
        <dbReference type="EMBL" id="CAB5036706.1"/>
    </source>
</evidence>
<dbReference type="GO" id="GO:0010181">
    <property type="term" value="F:FMN binding"/>
    <property type="evidence" value="ECO:0007669"/>
    <property type="project" value="InterPro"/>
</dbReference>
<reference evidence="7" key="1">
    <citation type="submission" date="2020-05" db="EMBL/GenBank/DDBJ databases">
        <authorList>
            <person name="Chiriac C."/>
            <person name="Salcher M."/>
            <person name="Ghai R."/>
            <person name="Kavagutti S V."/>
        </authorList>
    </citation>
    <scope>NUCLEOTIDE SEQUENCE</scope>
</reference>
<accession>A0A6J7GRF9</accession>
<dbReference type="GO" id="GO:0050661">
    <property type="term" value="F:NADP binding"/>
    <property type="evidence" value="ECO:0007669"/>
    <property type="project" value="InterPro"/>
</dbReference>
<evidence type="ECO:0000259" key="6">
    <source>
        <dbReference type="Pfam" id="PF00724"/>
    </source>
</evidence>
<dbReference type="SUPFAM" id="SSF51395">
    <property type="entry name" value="FMN-linked oxidoreductases"/>
    <property type="match status" value="1"/>
</dbReference>
<proteinExistence type="predicted"/>
<organism evidence="7">
    <name type="scientific">freshwater metagenome</name>
    <dbReference type="NCBI Taxonomy" id="449393"/>
    <lineage>
        <taxon>unclassified sequences</taxon>
        <taxon>metagenomes</taxon>
        <taxon>ecological metagenomes</taxon>
    </lineage>
</organism>
<dbReference type="InterPro" id="IPR001155">
    <property type="entry name" value="OxRdtase_FMN_N"/>
</dbReference>
<dbReference type="EMBL" id="CAFBPZ010000022">
    <property type="protein sequence ID" value="CAB5036706.1"/>
    <property type="molecule type" value="Genomic_DNA"/>
</dbReference>
<keyword evidence="2" id="KW-0285">Flavoprotein</keyword>
<dbReference type="CDD" id="cd02932">
    <property type="entry name" value="OYE_YqiM_FMN"/>
    <property type="match status" value="1"/>
</dbReference>
<dbReference type="GO" id="GO:0003959">
    <property type="term" value="F:NADPH dehydrogenase activity"/>
    <property type="evidence" value="ECO:0007669"/>
    <property type="project" value="InterPro"/>
</dbReference>
<keyword evidence="4" id="KW-0521">NADP</keyword>
<dbReference type="Pfam" id="PF00724">
    <property type="entry name" value="Oxidored_FMN"/>
    <property type="match status" value="1"/>
</dbReference>
<dbReference type="AlphaFoldDB" id="A0A6J7GRF9"/>
<gene>
    <name evidence="7" type="ORF">UFOPK3495_01588</name>
    <name evidence="8" type="ORF">UFOPK4237_00511</name>
</gene>
<comment type="cofactor">
    <cofactor evidence="1">
        <name>FMN</name>
        <dbReference type="ChEBI" id="CHEBI:58210"/>
    </cofactor>
</comment>
<evidence type="ECO:0000256" key="5">
    <source>
        <dbReference type="ARBA" id="ARBA00023002"/>
    </source>
</evidence>